<dbReference type="EMBL" id="QXGF01000796">
    <property type="protein sequence ID" value="KAE8935522.1"/>
    <property type="molecule type" value="Genomic_DNA"/>
</dbReference>
<evidence type="ECO:0000313" key="11">
    <source>
        <dbReference type="Proteomes" id="UP000429523"/>
    </source>
</evidence>
<dbReference type="Proteomes" id="UP000429523">
    <property type="component" value="Unassembled WGS sequence"/>
</dbReference>
<keyword evidence="12" id="KW-1185">Reference proteome</keyword>
<evidence type="ECO:0000313" key="5">
    <source>
        <dbReference type="EMBL" id="KAE9142309.1"/>
    </source>
</evidence>
<dbReference type="Proteomes" id="UP000441208">
    <property type="component" value="Unassembled WGS sequence"/>
</dbReference>
<organism evidence="4 16">
    <name type="scientific">Phytophthora fragariae</name>
    <dbReference type="NCBI Taxonomy" id="53985"/>
    <lineage>
        <taxon>Eukaryota</taxon>
        <taxon>Sar</taxon>
        <taxon>Stramenopiles</taxon>
        <taxon>Oomycota</taxon>
        <taxon>Peronosporomycetes</taxon>
        <taxon>Peronosporales</taxon>
        <taxon>Peronosporaceae</taxon>
        <taxon>Phytophthora</taxon>
    </lineage>
</organism>
<evidence type="ECO:0000313" key="6">
    <source>
        <dbReference type="EMBL" id="KAE9205442.1"/>
    </source>
</evidence>
<evidence type="ECO:0000313" key="7">
    <source>
        <dbReference type="EMBL" id="KAE9222713.1"/>
    </source>
</evidence>
<dbReference type="EMBL" id="QXGE01000688">
    <property type="protein sequence ID" value="KAE9305846.1"/>
    <property type="molecule type" value="Genomic_DNA"/>
</dbReference>
<dbReference type="Proteomes" id="UP000476176">
    <property type="component" value="Unassembled WGS sequence"/>
</dbReference>
<evidence type="ECO:0000313" key="10">
    <source>
        <dbReference type="EMBL" id="KAE9337095.1"/>
    </source>
</evidence>
<reference evidence="11 12" key="1">
    <citation type="submission" date="2018-08" db="EMBL/GenBank/DDBJ databases">
        <title>Genomic investigation of the strawberry pathogen Phytophthora fragariae indicates pathogenicity is determined by transcriptional variation in three key races.</title>
        <authorList>
            <person name="Adams T.M."/>
            <person name="Armitage A.D."/>
            <person name="Sobczyk M.K."/>
            <person name="Bates H.J."/>
            <person name="Dunwell J.M."/>
            <person name="Nellist C.F."/>
            <person name="Harrison R.J."/>
        </authorList>
    </citation>
    <scope>NUCLEOTIDE SEQUENCE [LARGE SCALE GENOMIC DNA]</scope>
    <source>
        <strain evidence="9 13">A4</strain>
        <strain evidence="8 14">BC-1</strain>
        <strain evidence="7 18">BC-23</strain>
        <strain evidence="6 12">NOV-27</strain>
        <strain evidence="5 15">NOV-5</strain>
        <strain evidence="4 16">NOV-71</strain>
        <strain evidence="10 19">NOV-77</strain>
        <strain evidence="1 11">NOV-9</strain>
        <strain evidence="3 20">ONT-3</strain>
        <strain evidence="2 17">SCRP245</strain>
    </source>
</reference>
<evidence type="ECO:0000313" key="1">
    <source>
        <dbReference type="EMBL" id="KAE8935522.1"/>
    </source>
</evidence>
<comment type="caution">
    <text evidence="4">The sequence shown here is derived from an EMBL/GenBank/DDBJ whole genome shotgun (WGS) entry which is preliminary data.</text>
</comment>
<dbReference type="EMBL" id="QXGB01000741">
    <property type="protein sequence ID" value="KAE9205442.1"/>
    <property type="molecule type" value="Genomic_DNA"/>
</dbReference>
<evidence type="ECO:0000313" key="17">
    <source>
        <dbReference type="Proteomes" id="UP000460718"/>
    </source>
</evidence>
<protein>
    <submittedName>
        <fullName evidence="4">Uncharacterized protein</fullName>
    </submittedName>
</protein>
<evidence type="ECO:0000313" key="14">
    <source>
        <dbReference type="Proteomes" id="UP000440367"/>
    </source>
</evidence>
<dbReference type="AlphaFoldDB" id="A0A6A3RYC2"/>
<evidence type="ECO:0000313" key="16">
    <source>
        <dbReference type="Proteomes" id="UP000441208"/>
    </source>
</evidence>
<evidence type="ECO:0000313" key="19">
    <source>
        <dbReference type="Proteomes" id="UP000486351"/>
    </source>
</evidence>
<evidence type="ECO:0000313" key="12">
    <source>
        <dbReference type="Proteomes" id="UP000433483"/>
    </source>
</evidence>
<dbReference type="EMBL" id="QXFW01000709">
    <property type="protein sequence ID" value="KAE9004845.1"/>
    <property type="molecule type" value="Genomic_DNA"/>
</dbReference>
<evidence type="ECO:0000313" key="20">
    <source>
        <dbReference type="Proteomes" id="UP000488956"/>
    </source>
</evidence>
<dbReference type="Proteomes" id="UP000460718">
    <property type="component" value="Unassembled WGS sequence"/>
</dbReference>
<dbReference type="Proteomes" id="UP000440367">
    <property type="component" value="Unassembled WGS sequence"/>
</dbReference>
<evidence type="ECO:0000313" key="13">
    <source>
        <dbReference type="Proteomes" id="UP000437068"/>
    </source>
</evidence>
<dbReference type="Proteomes" id="UP000437068">
    <property type="component" value="Unassembled WGS sequence"/>
</dbReference>
<evidence type="ECO:0000313" key="9">
    <source>
        <dbReference type="EMBL" id="KAE9305846.1"/>
    </source>
</evidence>
<dbReference type="EMBL" id="QXGA01000713">
    <property type="protein sequence ID" value="KAE9142309.1"/>
    <property type="molecule type" value="Genomic_DNA"/>
</dbReference>
<evidence type="ECO:0000313" key="3">
    <source>
        <dbReference type="EMBL" id="KAE9105170.1"/>
    </source>
</evidence>
<evidence type="ECO:0000313" key="8">
    <source>
        <dbReference type="EMBL" id="KAE9224280.1"/>
    </source>
</evidence>
<evidence type="ECO:0000313" key="4">
    <source>
        <dbReference type="EMBL" id="KAE9106131.1"/>
    </source>
</evidence>
<proteinExistence type="predicted"/>
<dbReference type="Proteomes" id="UP000440732">
    <property type="component" value="Unassembled WGS sequence"/>
</dbReference>
<gene>
    <name evidence="9" type="ORF">PF001_g12411</name>
    <name evidence="8" type="ORF">PF002_g14744</name>
    <name evidence="7" type="ORF">PF004_g12723</name>
    <name evidence="6" type="ORF">PF005_g13390</name>
    <name evidence="5" type="ORF">PF006_g12571</name>
    <name evidence="4" type="ORF">PF007_g13524</name>
    <name evidence="10" type="ORF">PF008_g12709</name>
    <name evidence="1" type="ORF">PF009_g14537</name>
    <name evidence="3" type="ORF">PF010_g13119</name>
    <name evidence="2" type="ORF">PF011_g12289</name>
</gene>
<dbReference type="EMBL" id="QXFZ01000747">
    <property type="protein sequence ID" value="KAE9106131.1"/>
    <property type="molecule type" value="Genomic_DNA"/>
</dbReference>
<name>A0A6A3RYC2_9STRA</name>
<sequence>MRTTFTFEDDKELVQLASAYVDAGTHISWAGVVQRMRRADHSARELQQRLRTLMRTWGTDIRRFPPSFCTQVQRDHQRRHASCAKVLRSDNGARSHVARLQHVQRLLRLPHRQHLQRCQKHQHFQQLLRLPDQQQQHRRL</sequence>
<evidence type="ECO:0000313" key="18">
    <source>
        <dbReference type="Proteomes" id="UP000476176"/>
    </source>
</evidence>
<evidence type="ECO:0000313" key="2">
    <source>
        <dbReference type="EMBL" id="KAE9004845.1"/>
    </source>
</evidence>
<dbReference type="Proteomes" id="UP000486351">
    <property type="component" value="Unassembled WGS sequence"/>
</dbReference>
<dbReference type="EMBL" id="QXGC01000737">
    <property type="protein sequence ID" value="KAE9222713.1"/>
    <property type="molecule type" value="Genomic_DNA"/>
</dbReference>
<dbReference type="OrthoDB" id="127513at2759"/>
<dbReference type="EMBL" id="QXFY01000723">
    <property type="protein sequence ID" value="KAE9337095.1"/>
    <property type="molecule type" value="Genomic_DNA"/>
</dbReference>
<accession>A0A6A3RYC2</accession>
<dbReference type="Proteomes" id="UP000488956">
    <property type="component" value="Unassembled WGS sequence"/>
</dbReference>
<dbReference type="Proteomes" id="UP000433483">
    <property type="component" value="Unassembled WGS sequence"/>
</dbReference>
<dbReference type="EMBL" id="QXGD01000797">
    <property type="protein sequence ID" value="KAE9224280.1"/>
    <property type="molecule type" value="Genomic_DNA"/>
</dbReference>
<dbReference type="EMBL" id="QXFX01000759">
    <property type="protein sequence ID" value="KAE9105170.1"/>
    <property type="molecule type" value="Genomic_DNA"/>
</dbReference>
<evidence type="ECO:0000313" key="15">
    <source>
        <dbReference type="Proteomes" id="UP000440732"/>
    </source>
</evidence>